<evidence type="ECO:0000313" key="2">
    <source>
        <dbReference type="Proteomes" id="UP001168990"/>
    </source>
</evidence>
<comment type="caution">
    <text evidence="1">The sequence shown here is derived from an EMBL/GenBank/DDBJ whole genome shotgun (WGS) entry which is preliminary data.</text>
</comment>
<dbReference type="AlphaFoldDB" id="A0AA39KXD6"/>
<name>A0AA39KXD6_9HYME</name>
<proteinExistence type="predicted"/>
<accession>A0AA39KXD6</accession>
<organism evidence="1 2">
    <name type="scientific">Microctonus aethiopoides</name>
    <dbReference type="NCBI Taxonomy" id="144406"/>
    <lineage>
        <taxon>Eukaryota</taxon>
        <taxon>Metazoa</taxon>
        <taxon>Ecdysozoa</taxon>
        <taxon>Arthropoda</taxon>
        <taxon>Hexapoda</taxon>
        <taxon>Insecta</taxon>
        <taxon>Pterygota</taxon>
        <taxon>Neoptera</taxon>
        <taxon>Endopterygota</taxon>
        <taxon>Hymenoptera</taxon>
        <taxon>Apocrita</taxon>
        <taxon>Ichneumonoidea</taxon>
        <taxon>Braconidae</taxon>
        <taxon>Euphorinae</taxon>
        <taxon>Microctonus</taxon>
    </lineage>
</organism>
<reference evidence="1" key="1">
    <citation type="journal article" date="2023" name="bioRxiv">
        <title>Scaffold-level genome assemblies of two parasitoid biocontrol wasps reveal the parthenogenesis mechanism and an associated novel virus.</title>
        <authorList>
            <person name="Inwood S."/>
            <person name="Skelly J."/>
            <person name="Guhlin J."/>
            <person name="Harrop T."/>
            <person name="Goldson S."/>
            <person name="Dearden P."/>
        </authorList>
    </citation>
    <scope>NUCLEOTIDE SEQUENCE</scope>
    <source>
        <strain evidence="1">Irish</strain>
        <tissue evidence="1">Whole body</tissue>
    </source>
</reference>
<gene>
    <name evidence="1" type="ORF">PV328_001195</name>
</gene>
<keyword evidence="2" id="KW-1185">Reference proteome</keyword>
<dbReference type="InterPro" id="IPR021109">
    <property type="entry name" value="Peptidase_aspartic_dom_sf"/>
</dbReference>
<dbReference type="EMBL" id="JAQQBS010000001">
    <property type="protein sequence ID" value="KAK0177116.1"/>
    <property type="molecule type" value="Genomic_DNA"/>
</dbReference>
<protein>
    <submittedName>
        <fullName evidence="1">Uncharacterized protein</fullName>
    </submittedName>
</protein>
<dbReference type="Proteomes" id="UP001168990">
    <property type="component" value="Unassembled WGS sequence"/>
</dbReference>
<evidence type="ECO:0000313" key="1">
    <source>
        <dbReference type="EMBL" id="KAK0177116.1"/>
    </source>
</evidence>
<sequence>MPDIVIPHVSTLQHVTLADSSEGKVLGECEINIQFAGIQGNMLFAIMSGHESMILGADFMLKFKLQIDSSNQQWWLSESLTK</sequence>
<reference evidence="1" key="2">
    <citation type="submission" date="2023-03" db="EMBL/GenBank/DDBJ databases">
        <authorList>
            <person name="Inwood S.N."/>
            <person name="Skelly J.G."/>
            <person name="Guhlin J."/>
            <person name="Harrop T.W.R."/>
            <person name="Goldson S.G."/>
            <person name="Dearden P.K."/>
        </authorList>
    </citation>
    <scope>NUCLEOTIDE SEQUENCE</scope>
    <source>
        <strain evidence="1">Irish</strain>
        <tissue evidence="1">Whole body</tissue>
    </source>
</reference>
<dbReference type="Gene3D" id="2.40.70.10">
    <property type="entry name" value="Acid Proteases"/>
    <property type="match status" value="1"/>
</dbReference>